<dbReference type="SUPFAM" id="SSF55729">
    <property type="entry name" value="Acyl-CoA N-acyltransferases (Nat)"/>
    <property type="match status" value="1"/>
</dbReference>
<protein>
    <submittedName>
        <fullName evidence="4">GNAT family N-acetyltransferase</fullName>
    </submittedName>
</protein>
<evidence type="ECO:0000259" key="3">
    <source>
        <dbReference type="PROSITE" id="PS51186"/>
    </source>
</evidence>
<reference evidence="4 5" key="1">
    <citation type="submission" date="2017-05" db="EMBL/GenBank/DDBJ databases">
        <title>High clonality and local adaptation shapes Vibrionaceae linages within an endangered oasis.</title>
        <authorList>
            <person name="Vazquez-Rosas-Landa M."/>
        </authorList>
    </citation>
    <scope>NUCLEOTIDE SEQUENCE [LARGE SCALE GENOMIC DNA]</scope>
    <source>
        <strain evidence="4 5">P46_P4S1P180</strain>
    </source>
</reference>
<dbReference type="PROSITE" id="PS51186">
    <property type="entry name" value="GNAT"/>
    <property type="match status" value="1"/>
</dbReference>
<dbReference type="PANTHER" id="PTHR43420">
    <property type="entry name" value="ACETYLTRANSFERASE"/>
    <property type="match status" value="1"/>
</dbReference>
<dbReference type="AlphaFoldDB" id="A0A7X4W7K3"/>
<dbReference type="Gene3D" id="3.40.630.30">
    <property type="match status" value="1"/>
</dbReference>
<dbReference type="Proteomes" id="UP000465712">
    <property type="component" value="Unassembled WGS sequence"/>
</dbReference>
<keyword evidence="1 4" id="KW-0808">Transferase</keyword>
<dbReference type="GO" id="GO:0016747">
    <property type="term" value="F:acyltransferase activity, transferring groups other than amino-acyl groups"/>
    <property type="evidence" value="ECO:0007669"/>
    <property type="project" value="InterPro"/>
</dbReference>
<sequence length="162" mass="18157">MEISLIKQEHAEGFHRCLDIVAKEKRYLAQTEALPLEIIQGFVKQSVESDAIQFVALDGDKVIGWSDIFSHWAPALKHRGSLGMGVHPDFRGQGVGEKLLIACIEKAKLKGITRIELETRADNLASLGLYKKLGFVQETIKKNAMKFDEQYFDSIQMALILA</sequence>
<comment type="caution">
    <text evidence="4">The sequence shown here is derived from an EMBL/GenBank/DDBJ whole genome shotgun (WGS) entry which is preliminary data.</text>
</comment>
<dbReference type="EMBL" id="WXWW01000005">
    <property type="protein sequence ID" value="NAW63636.1"/>
    <property type="molecule type" value="Genomic_DNA"/>
</dbReference>
<dbReference type="InterPro" id="IPR016181">
    <property type="entry name" value="Acyl_CoA_acyltransferase"/>
</dbReference>
<name>A0A7X4W7K3_9GAMM</name>
<organism evidence="4 5">
    <name type="scientific">Photobacterium halotolerans</name>
    <dbReference type="NCBI Taxonomy" id="265726"/>
    <lineage>
        <taxon>Bacteria</taxon>
        <taxon>Pseudomonadati</taxon>
        <taxon>Pseudomonadota</taxon>
        <taxon>Gammaproteobacteria</taxon>
        <taxon>Vibrionales</taxon>
        <taxon>Vibrionaceae</taxon>
        <taxon>Photobacterium</taxon>
    </lineage>
</organism>
<dbReference type="Pfam" id="PF00583">
    <property type="entry name" value="Acetyltransf_1"/>
    <property type="match status" value="1"/>
</dbReference>
<dbReference type="CDD" id="cd04301">
    <property type="entry name" value="NAT_SF"/>
    <property type="match status" value="1"/>
</dbReference>
<proteinExistence type="predicted"/>
<dbReference type="InterPro" id="IPR000182">
    <property type="entry name" value="GNAT_dom"/>
</dbReference>
<keyword evidence="2" id="KW-0012">Acyltransferase</keyword>
<gene>
    <name evidence="4" type="ORF">CAG72_00235</name>
</gene>
<evidence type="ECO:0000313" key="5">
    <source>
        <dbReference type="Proteomes" id="UP000465712"/>
    </source>
</evidence>
<evidence type="ECO:0000256" key="1">
    <source>
        <dbReference type="ARBA" id="ARBA00022679"/>
    </source>
</evidence>
<dbReference type="InterPro" id="IPR050680">
    <property type="entry name" value="YpeA/RimI_acetyltransf"/>
</dbReference>
<evidence type="ECO:0000256" key="2">
    <source>
        <dbReference type="ARBA" id="ARBA00023315"/>
    </source>
</evidence>
<evidence type="ECO:0000313" key="4">
    <source>
        <dbReference type="EMBL" id="NAW63636.1"/>
    </source>
</evidence>
<dbReference type="RefSeq" id="WP_161442008.1">
    <property type="nucleotide sequence ID" value="NZ_WXWW01000005.1"/>
</dbReference>
<accession>A0A7X4W7K3</accession>
<feature type="domain" description="N-acetyltransferase" evidence="3">
    <location>
        <begin position="1"/>
        <end position="162"/>
    </location>
</feature>